<evidence type="ECO:0000256" key="3">
    <source>
        <dbReference type="ARBA" id="ARBA00022679"/>
    </source>
</evidence>
<dbReference type="STRING" id="1569628.A0A316UZ85"/>
<comment type="similarity">
    <text evidence="1">Belongs to the methyltransferase superfamily. METL family.</text>
</comment>
<evidence type="ECO:0000313" key="5">
    <source>
        <dbReference type="EMBL" id="PWN30599.1"/>
    </source>
</evidence>
<dbReference type="GO" id="GO:0032259">
    <property type="term" value="P:methylation"/>
    <property type="evidence" value="ECO:0007669"/>
    <property type="project" value="UniProtKB-KW"/>
</dbReference>
<dbReference type="Proteomes" id="UP000245884">
    <property type="component" value="Unassembled WGS sequence"/>
</dbReference>
<feature type="compositionally biased region" description="Low complexity" evidence="4">
    <location>
        <begin position="250"/>
        <end position="282"/>
    </location>
</feature>
<dbReference type="OrthoDB" id="417697at2759"/>
<feature type="region of interest" description="Disordered" evidence="4">
    <location>
        <begin position="250"/>
        <end position="286"/>
    </location>
</feature>
<dbReference type="EMBL" id="KZ819662">
    <property type="protein sequence ID" value="PWN30599.1"/>
    <property type="molecule type" value="Genomic_DNA"/>
</dbReference>
<feature type="region of interest" description="Disordered" evidence="4">
    <location>
        <begin position="625"/>
        <end position="651"/>
    </location>
</feature>
<reference evidence="5 6" key="1">
    <citation type="journal article" date="2018" name="Mol. Biol. Evol.">
        <title>Broad Genomic Sampling Reveals a Smut Pathogenic Ancestry of the Fungal Clade Ustilaginomycotina.</title>
        <authorList>
            <person name="Kijpornyongpan T."/>
            <person name="Mondo S.J."/>
            <person name="Barry K."/>
            <person name="Sandor L."/>
            <person name="Lee J."/>
            <person name="Lipzen A."/>
            <person name="Pangilinan J."/>
            <person name="LaButti K."/>
            <person name="Hainaut M."/>
            <person name="Henrissat B."/>
            <person name="Grigoriev I.V."/>
            <person name="Spatafora J.W."/>
            <person name="Aime M.C."/>
        </authorList>
    </citation>
    <scope>NUCLEOTIDE SEQUENCE [LARGE SCALE GENOMIC DNA]</scope>
    <source>
        <strain evidence="5 6">MCA 5214</strain>
    </source>
</reference>
<evidence type="ECO:0000256" key="2">
    <source>
        <dbReference type="ARBA" id="ARBA00022603"/>
    </source>
</evidence>
<evidence type="ECO:0000256" key="1">
    <source>
        <dbReference type="ARBA" id="ARBA00009725"/>
    </source>
</evidence>
<keyword evidence="3 5" id="KW-0808">Transferase</keyword>
<dbReference type="GeneID" id="37025644"/>
<dbReference type="InterPro" id="IPR029063">
    <property type="entry name" value="SAM-dependent_MTases_sf"/>
</dbReference>
<dbReference type="RefSeq" id="XP_025365211.1">
    <property type="nucleotide sequence ID" value="XM_025503821.1"/>
</dbReference>
<feature type="region of interest" description="Disordered" evidence="4">
    <location>
        <begin position="310"/>
        <end position="329"/>
    </location>
</feature>
<dbReference type="PANTHER" id="PTHR22809:SF11">
    <property type="entry name" value="TRNA N(3)-METHYLCYTIDINE METHYLTRANSFERASE METTL2"/>
    <property type="match status" value="1"/>
</dbReference>
<accession>A0A316UZ85</accession>
<protein>
    <submittedName>
        <fullName evidence="5">S-adenosyl-L-methionine-dependent methyltransferase</fullName>
    </submittedName>
</protein>
<evidence type="ECO:0000256" key="4">
    <source>
        <dbReference type="SAM" id="MobiDB-lite"/>
    </source>
</evidence>
<feature type="region of interest" description="Disordered" evidence="4">
    <location>
        <begin position="23"/>
        <end position="51"/>
    </location>
</feature>
<dbReference type="PANTHER" id="PTHR22809">
    <property type="entry name" value="METHYLTRANSFERASE-RELATED"/>
    <property type="match status" value="1"/>
</dbReference>
<dbReference type="GO" id="GO:0052735">
    <property type="term" value="F:tRNA (cytidine-3-)-methyltransferase activity"/>
    <property type="evidence" value="ECO:0007669"/>
    <property type="project" value="TreeGrafter"/>
</dbReference>
<evidence type="ECO:0000313" key="6">
    <source>
        <dbReference type="Proteomes" id="UP000245884"/>
    </source>
</evidence>
<dbReference type="AlphaFoldDB" id="A0A316UZ85"/>
<sequence>MSSSPYKVARELIDAAHRKDPAYLARSTHAQGAAEDSSSSSDADEYAETHQDELSYADGVEAWAMKLLDSDPQTSNHLKSLSSEGGLELVRLAARCQHLERFLTPRSTFPEGKAGYLKWRRSLYHIQADRAKELLAEAGVSSDEQELVRKWVSKTDLKVGSAAAGSKGSDPGTQLLEDAAVLVFLQDQLAGFAQQHSDYTKDKVVSILAKTWKKLSPNAKEKAKGLPMNEPLKGIVAEAVAQVEEKEAAKVAAEMSDQQADSTSAATSSSSPPEASKANSSSGPYQLRPKTAAEAEALLLAAQQARRNLNNDDEDDLAPQEGPFGSRLLRSGDNYLTHNAWDHVSPPPEYQQTIDTLLAAQRETRIDEDEAATKYHADAASHWDRFYSFNEHKFFKDRAWLHLEFPELVDLTRSRAGKKRVFEIGCGAGNTIFPLLGRNENEELEVYACDYSREAVQVVKANAMYKTMNPEEDAVAGDGQGEEALAAASPPAVANDDKEADTSTITPVTRPKGHCHAFVWDLSSPSGVPSDSGITPGTLDVVVLIFVLSALHPREWSQALQNVHSLLKPGGLLLFRDYGRHDLPQLRFRKGRMLDENFYVRGDGTRVYFFTPEELLEIFRASDPPQGRLQAQEEKDKAASTTTMESAAGDQASQPHLFRTLQLAEDRRMLVNRKEKKQMYRRWMQAKFQKL</sequence>
<dbReference type="InterPro" id="IPR026113">
    <property type="entry name" value="METTL2/6/8-like"/>
</dbReference>
<proteinExistence type="inferred from homology"/>
<dbReference type="InterPro" id="IPR025255">
    <property type="entry name" value="DUF4202"/>
</dbReference>
<dbReference type="Gene3D" id="3.40.50.150">
    <property type="entry name" value="Vaccinia Virus protein VP39"/>
    <property type="match status" value="1"/>
</dbReference>
<dbReference type="Pfam" id="PF13489">
    <property type="entry name" value="Methyltransf_23"/>
    <property type="match status" value="1"/>
</dbReference>
<organism evidence="5 6">
    <name type="scientific">Jaminaea rosea</name>
    <dbReference type="NCBI Taxonomy" id="1569628"/>
    <lineage>
        <taxon>Eukaryota</taxon>
        <taxon>Fungi</taxon>
        <taxon>Dikarya</taxon>
        <taxon>Basidiomycota</taxon>
        <taxon>Ustilaginomycotina</taxon>
        <taxon>Exobasidiomycetes</taxon>
        <taxon>Microstromatales</taxon>
        <taxon>Microstromatales incertae sedis</taxon>
        <taxon>Jaminaea</taxon>
    </lineage>
</organism>
<dbReference type="Pfam" id="PF13875">
    <property type="entry name" value="DUF4202"/>
    <property type="match status" value="1"/>
</dbReference>
<name>A0A316UZ85_9BASI</name>
<keyword evidence="6" id="KW-1185">Reference proteome</keyword>
<keyword evidence="2 5" id="KW-0489">Methyltransferase</keyword>
<gene>
    <name evidence="5" type="ORF">BDZ90DRAFT_18603</name>
</gene>
<dbReference type="CDD" id="cd02440">
    <property type="entry name" value="AdoMet_MTases"/>
    <property type="match status" value="1"/>
</dbReference>
<dbReference type="SUPFAM" id="SSF53335">
    <property type="entry name" value="S-adenosyl-L-methionine-dependent methyltransferases"/>
    <property type="match status" value="1"/>
</dbReference>